<proteinExistence type="inferred from homology"/>
<dbReference type="OrthoDB" id="332281at2759"/>
<evidence type="ECO:0000256" key="4">
    <source>
        <dbReference type="ARBA" id="ARBA00022448"/>
    </source>
</evidence>
<keyword evidence="5" id="KW-0653">Protein transport</keyword>
<name>A0A8S1U7T4_PAROT</name>
<dbReference type="GO" id="GO:0000139">
    <property type="term" value="C:Golgi membrane"/>
    <property type="evidence" value="ECO:0007669"/>
    <property type="project" value="UniProtKB-SubCell"/>
</dbReference>
<dbReference type="PANTHER" id="PTHR12961:SF0">
    <property type="entry name" value="CONSERVED OLIGOMERIC GOLGI COMPLEX SUBUNIT 2"/>
    <property type="match status" value="1"/>
</dbReference>
<dbReference type="GO" id="GO:0017119">
    <property type="term" value="C:Golgi transport complex"/>
    <property type="evidence" value="ECO:0007669"/>
    <property type="project" value="TreeGrafter"/>
</dbReference>
<comment type="caution">
    <text evidence="11">The sequence shown here is derived from an EMBL/GenBank/DDBJ whole genome shotgun (WGS) entry which is preliminary data.</text>
</comment>
<keyword evidence="7" id="KW-0472">Membrane</keyword>
<comment type="similarity">
    <text evidence="2">Belongs to the COG2 family.</text>
</comment>
<evidence type="ECO:0000256" key="3">
    <source>
        <dbReference type="ARBA" id="ARBA00020977"/>
    </source>
</evidence>
<evidence type="ECO:0000313" key="12">
    <source>
        <dbReference type="Proteomes" id="UP000683925"/>
    </source>
</evidence>
<keyword evidence="4" id="KW-0813">Transport</keyword>
<dbReference type="Pfam" id="PF06148">
    <property type="entry name" value="COG2_N"/>
    <property type="match status" value="1"/>
</dbReference>
<feature type="domain" description="Conserved oligomeric Golgi complex subunit 2 N-terminal" evidence="9">
    <location>
        <begin position="13"/>
        <end position="82"/>
    </location>
</feature>
<reference evidence="11" key="1">
    <citation type="submission" date="2021-01" db="EMBL/GenBank/DDBJ databases">
        <authorList>
            <consortium name="Genoscope - CEA"/>
            <person name="William W."/>
        </authorList>
    </citation>
    <scope>NUCLEOTIDE SEQUENCE</scope>
</reference>
<dbReference type="GO" id="GO:0006891">
    <property type="term" value="P:intra-Golgi vesicle-mediated transport"/>
    <property type="evidence" value="ECO:0007669"/>
    <property type="project" value="TreeGrafter"/>
</dbReference>
<evidence type="ECO:0000256" key="5">
    <source>
        <dbReference type="ARBA" id="ARBA00022927"/>
    </source>
</evidence>
<dbReference type="InterPro" id="IPR024603">
    <property type="entry name" value="COG_complex_COG2_C"/>
</dbReference>
<dbReference type="PANTHER" id="PTHR12961">
    <property type="entry name" value="CONSERVED OLIGOMERIC GOLGI COMPLEX COMPONENT 2"/>
    <property type="match status" value="1"/>
</dbReference>
<evidence type="ECO:0000259" key="10">
    <source>
        <dbReference type="Pfam" id="PF12022"/>
    </source>
</evidence>
<evidence type="ECO:0000256" key="8">
    <source>
        <dbReference type="ARBA" id="ARBA00031344"/>
    </source>
</evidence>
<evidence type="ECO:0000256" key="7">
    <source>
        <dbReference type="ARBA" id="ARBA00023136"/>
    </source>
</evidence>
<dbReference type="Pfam" id="PF12022">
    <property type="entry name" value="COG2_C"/>
    <property type="match status" value="2"/>
</dbReference>
<feature type="domain" description="COG complex component COG2 C-terminal" evidence="10">
    <location>
        <begin position="449"/>
        <end position="578"/>
    </location>
</feature>
<dbReference type="AlphaFoldDB" id="A0A8S1U7T4"/>
<organism evidence="11 12">
    <name type="scientific">Paramecium octaurelia</name>
    <dbReference type="NCBI Taxonomy" id="43137"/>
    <lineage>
        <taxon>Eukaryota</taxon>
        <taxon>Sar</taxon>
        <taxon>Alveolata</taxon>
        <taxon>Ciliophora</taxon>
        <taxon>Intramacronucleata</taxon>
        <taxon>Oligohymenophorea</taxon>
        <taxon>Peniculida</taxon>
        <taxon>Parameciidae</taxon>
        <taxon>Paramecium</taxon>
    </lineage>
</organism>
<dbReference type="GO" id="GO:0007030">
    <property type="term" value="P:Golgi organization"/>
    <property type="evidence" value="ECO:0007669"/>
    <property type="project" value="InterPro"/>
</dbReference>
<feature type="domain" description="COG complex component COG2 C-terminal" evidence="10">
    <location>
        <begin position="345"/>
        <end position="425"/>
    </location>
</feature>
<dbReference type="Proteomes" id="UP000683925">
    <property type="component" value="Unassembled WGS sequence"/>
</dbReference>
<evidence type="ECO:0000256" key="1">
    <source>
        <dbReference type="ARBA" id="ARBA00004395"/>
    </source>
</evidence>
<evidence type="ECO:0000259" key="9">
    <source>
        <dbReference type="Pfam" id="PF06148"/>
    </source>
</evidence>
<dbReference type="EMBL" id="CAJJDP010000037">
    <property type="protein sequence ID" value="CAD8160063.1"/>
    <property type="molecule type" value="Genomic_DNA"/>
</dbReference>
<dbReference type="InterPro" id="IPR009316">
    <property type="entry name" value="COG2"/>
</dbReference>
<protein>
    <recommendedName>
        <fullName evidence="3">Conserved oligomeric Golgi complex subunit 2</fullName>
    </recommendedName>
    <alternativeName>
        <fullName evidence="8">Component of oligomeric Golgi complex 2</fullName>
    </alternativeName>
</protein>
<keyword evidence="12" id="KW-1185">Reference proteome</keyword>
<dbReference type="InterPro" id="IPR024602">
    <property type="entry name" value="COG_su2_N"/>
</dbReference>
<evidence type="ECO:0000256" key="2">
    <source>
        <dbReference type="ARBA" id="ARBA00007603"/>
    </source>
</evidence>
<sequence length="741" mass="87192">MISNQYDELMNGEFDVREFILKNFVQANFEINYKKIEQSMPQIAQIQSQTCEDIASSVDNNLEDYVEISTQLTSLQSQLDNLTLQFSNITDIIVLTQDNLQQRIYQINVIVENLKLIQNLQYSMKDLRKLINILESVDLSKGMSNYNLLETSELIVKSRQLYTELDKSPHCRQLMLQFDLLQIIQQNQCQFQNLLEKEFVNCLQNFNSIKFACILKSFQKMQLNKTPEKLLVQFLLKPAFDVAFAKLNKNLLTKDTSNLEQFLQSVLQIYENNIEIAKVETETFSFKNILVELLYIYLSTKECVNIYSLGVLDLFQQNYQNIQNIKQTLKVNFEKGSEVEKKFMEKWNLLTYFSMRQAEIIKKLESELQIQLTNNEYNFHLVLQNIIENCFSSKVYISLLKQKFYTLAIQIITRFCNFIKSNKNSIQTDKIPIIINNLSKINLSLLQQDIVILQLDKIKSVISELIDIAIVQIKIECQQNLEPFSGIPAKFRMTNRDMPNQPSNFCINIFKPLQNYLLKLDDDSIKKLTCEKVCSTTLERFQVIKKQALDTCDKNEELMAKMGVKKNDALDNQKIRMQRNKKHYDNQIILMIFQQLQLEFFGCLKPQLQQELIKRPNYLVQKQQKSYSFDLNTERFPIQLQQLKKQQNQAWRLQTTTAKSNKHQYEIMLSSYRDNISKSVNNSKISQHKTKKKKIIENEKYESCFKNQNFSFFNAGNLKKNQMAIGNMDMMLNRKIKMNKV</sequence>
<dbReference type="OMA" id="TFIDKCM"/>
<comment type="subcellular location">
    <subcellularLocation>
        <location evidence="1">Golgi apparatus membrane</location>
        <topology evidence="1">Peripheral membrane protein</topology>
    </subcellularLocation>
</comment>
<evidence type="ECO:0000313" key="11">
    <source>
        <dbReference type="EMBL" id="CAD8160063.1"/>
    </source>
</evidence>
<dbReference type="GO" id="GO:0015031">
    <property type="term" value="P:protein transport"/>
    <property type="evidence" value="ECO:0007669"/>
    <property type="project" value="UniProtKB-KW"/>
</dbReference>
<gene>
    <name evidence="11" type="ORF">POCTA_138.1.T0370318</name>
</gene>
<accession>A0A8S1U7T4</accession>
<evidence type="ECO:0000256" key="6">
    <source>
        <dbReference type="ARBA" id="ARBA00023034"/>
    </source>
</evidence>
<keyword evidence="6" id="KW-0333">Golgi apparatus</keyword>